<evidence type="ECO:0000256" key="4">
    <source>
        <dbReference type="ARBA" id="ARBA00023125"/>
    </source>
</evidence>
<dbReference type="EMBL" id="POUA01000004">
    <property type="protein sequence ID" value="PZG56659.1"/>
    <property type="molecule type" value="Genomic_DNA"/>
</dbReference>
<gene>
    <name evidence="7" type="ORF">C1I98_01030</name>
</gene>
<evidence type="ECO:0000313" key="8">
    <source>
        <dbReference type="Proteomes" id="UP000248544"/>
    </source>
</evidence>
<dbReference type="InterPro" id="IPR001207">
    <property type="entry name" value="Transposase_mutator"/>
</dbReference>
<dbReference type="PANTHER" id="PTHR33217">
    <property type="entry name" value="TRANSPOSASE FOR INSERTION SEQUENCE ELEMENT IS1081"/>
    <property type="match status" value="1"/>
</dbReference>
<evidence type="ECO:0000256" key="3">
    <source>
        <dbReference type="ARBA" id="ARBA00022578"/>
    </source>
</evidence>
<evidence type="ECO:0000256" key="2">
    <source>
        <dbReference type="ARBA" id="ARBA00010961"/>
    </source>
</evidence>
<name>A0A2W2HNI5_9ACTN</name>
<comment type="caution">
    <text evidence="7">The sequence shown here is derived from an EMBL/GenBank/DDBJ whole genome shotgun (WGS) entry which is preliminary data.</text>
</comment>
<evidence type="ECO:0000256" key="1">
    <source>
        <dbReference type="ARBA" id="ARBA00002190"/>
    </source>
</evidence>
<keyword evidence="5 6" id="KW-0233">DNA recombination</keyword>
<dbReference type="PANTHER" id="PTHR33217:SF7">
    <property type="entry name" value="TRANSPOSASE FOR INSERTION SEQUENCE ELEMENT IS1081"/>
    <property type="match status" value="1"/>
</dbReference>
<evidence type="ECO:0000313" key="7">
    <source>
        <dbReference type="EMBL" id="PZG56659.1"/>
    </source>
</evidence>
<evidence type="ECO:0000256" key="5">
    <source>
        <dbReference type="ARBA" id="ARBA00023172"/>
    </source>
</evidence>
<organism evidence="7 8">
    <name type="scientific">Spongiactinospora gelatinilytica</name>
    <dbReference type="NCBI Taxonomy" id="2666298"/>
    <lineage>
        <taxon>Bacteria</taxon>
        <taxon>Bacillati</taxon>
        <taxon>Actinomycetota</taxon>
        <taxon>Actinomycetes</taxon>
        <taxon>Streptosporangiales</taxon>
        <taxon>Streptosporangiaceae</taxon>
        <taxon>Spongiactinospora</taxon>
    </lineage>
</organism>
<keyword evidence="4 6" id="KW-0238">DNA-binding</keyword>
<sequence length="285" mass="31473">MGGPSVQEIGEGRKEDHVAARDIVPVIRERFQATLASVSPDVMRALISAFTQQMMDAEVDRLCGAAYGQVHARRMNSRNGYRWREWDTRAGTVELAIPRVRFGTYYPRWLLDHLGSAERTLADASATSYLLGVSVGRVERLADALGLDALSRLQITHIAREMDELVDDIRNRPLSDGLYTFLWLDAVSQQVEEDGRTVELYALIAIGAKAQEPGGILGVDIVSDEADIGWLMFLRGLRARGLRGVRLVVCESHTGLREAIASAFPEAWTVPPGALRRAEDCAATR</sequence>
<keyword evidence="8" id="KW-1185">Reference proteome</keyword>
<dbReference type="GO" id="GO:0004803">
    <property type="term" value="F:transposase activity"/>
    <property type="evidence" value="ECO:0007669"/>
    <property type="project" value="UniProtKB-UniRule"/>
</dbReference>
<keyword evidence="6" id="KW-0814">Transposable element</keyword>
<dbReference type="Proteomes" id="UP000248544">
    <property type="component" value="Unassembled WGS sequence"/>
</dbReference>
<dbReference type="GO" id="GO:0003677">
    <property type="term" value="F:DNA binding"/>
    <property type="evidence" value="ECO:0007669"/>
    <property type="project" value="UniProtKB-UniRule"/>
</dbReference>
<comment type="function">
    <text evidence="1 6">Required for the transposition of the insertion element.</text>
</comment>
<dbReference type="Pfam" id="PF00872">
    <property type="entry name" value="Transposase_mut"/>
    <property type="match status" value="1"/>
</dbReference>
<evidence type="ECO:0000256" key="6">
    <source>
        <dbReference type="RuleBase" id="RU365089"/>
    </source>
</evidence>
<accession>A0A2W2HNI5</accession>
<comment type="similarity">
    <text evidence="2 6">Belongs to the transposase mutator family.</text>
</comment>
<keyword evidence="3 6" id="KW-0815">Transposition</keyword>
<protein>
    <recommendedName>
        <fullName evidence="6">Mutator family transposase</fullName>
    </recommendedName>
</protein>
<reference evidence="7 8" key="1">
    <citation type="submission" date="2018-01" db="EMBL/GenBank/DDBJ databases">
        <title>Draft genome sequence of Sphaerisporangium sp. 7K107.</title>
        <authorList>
            <person name="Sahin N."/>
            <person name="Saygin H."/>
            <person name="Ay H."/>
        </authorList>
    </citation>
    <scope>NUCLEOTIDE SEQUENCE [LARGE SCALE GENOMIC DNA]</scope>
    <source>
        <strain evidence="7 8">7K107</strain>
    </source>
</reference>
<proteinExistence type="inferred from homology"/>
<dbReference type="GO" id="GO:0006313">
    <property type="term" value="P:DNA transposition"/>
    <property type="evidence" value="ECO:0007669"/>
    <property type="project" value="UniProtKB-UniRule"/>
</dbReference>
<dbReference type="AlphaFoldDB" id="A0A2W2HNI5"/>